<dbReference type="RefSeq" id="WP_037443756.1">
    <property type="nucleotide sequence ID" value="NZ_JPEO01000011.1"/>
</dbReference>
<evidence type="ECO:0000313" key="2">
    <source>
        <dbReference type="Proteomes" id="UP000029264"/>
    </source>
</evidence>
<dbReference type="Proteomes" id="UP000029264">
    <property type="component" value="Unassembled WGS sequence"/>
</dbReference>
<sequence>MNTLTELVAPELTPAEFKKRVISFIKSKEFKPELIRQLLMVLPDDKHKLMENYRVDTITDAINSEKSEWVCGGYFFDSPKWQNKIFV</sequence>
<dbReference type="STRING" id="1515746.HR45_13635"/>
<accession>A0A094JCC1</accession>
<dbReference type="EMBL" id="JPEO01000011">
    <property type="protein sequence ID" value="KFZ36842.1"/>
    <property type="molecule type" value="Genomic_DNA"/>
</dbReference>
<evidence type="ECO:0000313" key="1">
    <source>
        <dbReference type="EMBL" id="KFZ36842.1"/>
    </source>
</evidence>
<name>A0A094JCC1_9GAMM</name>
<comment type="caution">
    <text evidence="1">The sequence shown here is derived from an EMBL/GenBank/DDBJ whole genome shotgun (WGS) entry which is preliminary data.</text>
</comment>
<organism evidence="1 2">
    <name type="scientific">Shewanella mangrovi</name>
    <dbReference type="NCBI Taxonomy" id="1515746"/>
    <lineage>
        <taxon>Bacteria</taxon>
        <taxon>Pseudomonadati</taxon>
        <taxon>Pseudomonadota</taxon>
        <taxon>Gammaproteobacteria</taxon>
        <taxon>Alteromonadales</taxon>
        <taxon>Shewanellaceae</taxon>
        <taxon>Shewanella</taxon>
    </lineage>
</organism>
<protein>
    <submittedName>
        <fullName evidence="1">Uncharacterized protein</fullName>
    </submittedName>
</protein>
<gene>
    <name evidence="1" type="ORF">HR45_13635</name>
</gene>
<keyword evidence="2" id="KW-1185">Reference proteome</keyword>
<dbReference type="AlphaFoldDB" id="A0A094JCC1"/>
<reference evidence="1 2" key="1">
    <citation type="submission" date="2014-06" db="EMBL/GenBank/DDBJ databases">
        <title>Shewanella sp. YQH10.</title>
        <authorList>
            <person name="Liu Y."/>
            <person name="Zeng R."/>
        </authorList>
    </citation>
    <scope>NUCLEOTIDE SEQUENCE [LARGE SCALE GENOMIC DNA]</scope>
    <source>
        <strain evidence="1 2">YQH10</strain>
    </source>
</reference>
<proteinExistence type="predicted"/>